<dbReference type="AlphaFoldDB" id="A0ABD7HI71"/>
<dbReference type="EMBL" id="QXBN01000023">
    <property type="protein sequence ID" value="RIT32709.1"/>
    <property type="molecule type" value="Genomic_DNA"/>
</dbReference>
<reference evidence="1 2" key="1">
    <citation type="submission" date="2018-08" db="EMBL/GenBank/DDBJ databases">
        <title>Linezolid Resistance in Mycobacterium abscessus: MIC Distribution and Comprehensive Investigation of Resistance Mechanisms.</title>
        <authorList>
            <person name="Ye M."/>
            <person name="Xu L."/>
            <person name="Zou Y."/>
            <person name="Li B."/>
            <person name="Guo Q."/>
            <person name="Zhang Y."/>
            <person name="Zhan M."/>
            <person name="Xu B."/>
            <person name="Yu F."/>
            <person name="Zhang Z."/>
            <person name="Chu H."/>
        </authorList>
    </citation>
    <scope>NUCLEOTIDE SEQUENCE [LARGE SCALE GENOMIC DNA]</scope>
    <source>
        <strain evidence="1 2">G143</strain>
    </source>
</reference>
<evidence type="ECO:0000313" key="2">
    <source>
        <dbReference type="Proteomes" id="UP000284557"/>
    </source>
</evidence>
<comment type="caution">
    <text evidence="1">The sequence shown here is derived from an EMBL/GenBank/DDBJ whole genome shotgun (WGS) entry which is preliminary data.</text>
</comment>
<dbReference type="Proteomes" id="UP000284557">
    <property type="component" value="Unassembled WGS sequence"/>
</dbReference>
<protein>
    <submittedName>
        <fullName evidence="1">Uncharacterized protein</fullName>
    </submittedName>
</protein>
<gene>
    <name evidence="1" type="ORF">D2E76_23140</name>
</gene>
<evidence type="ECO:0000313" key="1">
    <source>
        <dbReference type="EMBL" id="RIT32709.1"/>
    </source>
</evidence>
<accession>A0ABD7HI71</accession>
<organism evidence="1 2">
    <name type="scientific">Mycobacteroides abscessus</name>
    <dbReference type="NCBI Taxonomy" id="36809"/>
    <lineage>
        <taxon>Bacteria</taxon>
        <taxon>Bacillati</taxon>
        <taxon>Actinomycetota</taxon>
        <taxon>Actinomycetes</taxon>
        <taxon>Mycobacteriales</taxon>
        <taxon>Mycobacteriaceae</taxon>
        <taxon>Mycobacteroides</taxon>
    </lineage>
</organism>
<sequence length="68" mass="7603">MTGIETKEAAELVASIVRDVVLQAMKTLVTVRAIEPSRTQDIVAITRSLQRAYDQLTVSFDLLEGRQR</sequence>
<dbReference type="RefSeq" id="WP_100520504.1">
    <property type="nucleotide sequence ID" value="NZ_QXBN01000023.1"/>
</dbReference>
<proteinExistence type="predicted"/>
<name>A0ABD7HI71_9MYCO</name>